<sequence>MSFYFGLFVTSTVIVSSYSENSTVIAYSSVLIGISLTLLISASQSFENDITIDNLSKTISENILRTLYSNSSPELVRKQFTEKAALKVSSKVNSNSIKTAIAKGIVKNIDIDKLRKEIAKEIVKEKTSIDHHNL</sequence>
<evidence type="ECO:0000313" key="2">
    <source>
        <dbReference type="Proteomes" id="UP000180098"/>
    </source>
</evidence>
<accession>A0A1S2LD53</accession>
<evidence type="ECO:0000313" key="1">
    <source>
        <dbReference type="EMBL" id="OIJ09445.1"/>
    </source>
</evidence>
<protein>
    <submittedName>
        <fullName evidence="1">Uncharacterized protein</fullName>
    </submittedName>
</protein>
<comment type="caution">
    <text evidence="1">The sequence shown here is derived from an EMBL/GenBank/DDBJ whole genome shotgun (WGS) entry which is preliminary data.</text>
</comment>
<name>A0A1S2LD53_9BACI</name>
<keyword evidence="2" id="KW-1185">Reference proteome</keyword>
<dbReference type="EMBL" id="MLQQ01000044">
    <property type="protein sequence ID" value="OIJ09445.1"/>
    <property type="molecule type" value="Genomic_DNA"/>
</dbReference>
<proteinExistence type="predicted"/>
<gene>
    <name evidence="1" type="ORF">BKP35_16455</name>
</gene>
<dbReference type="RefSeq" id="WP_071314470.1">
    <property type="nucleotide sequence ID" value="NZ_MLQQ01000044.1"/>
</dbReference>
<organism evidence="1 2">
    <name type="scientific">Anaerobacillus arseniciselenatis</name>
    <dbReference type="NCBI Taxonomy" id="85682"/>
    <lineage>
        <taxon>Bacteria</taxon>
        <taxon>Bacillati</taxon>
        <taxon>Bacillota</taxon>
        <taxon>Bacilli</taxon>
        <taxon>Bacillales</taxon>
        <taxon>Bacillaceae</taxon>
        <taxon>Anaerobacillus</taxon>
    </lineage>
</organism>
<dbReference type="Proteomes" id="UP000180098">
    <property type="component" value="Unassembled WGS sequence"/>
</dbReference>
<reference evidence="1 2" key="1">
    <citation type="submission" date="2016-10" db="EMBL/GenBank/DDBJ databases">
        <title>Draft genome sequences of four alkaliphilic bacteria belonging to the Anaerobacillus genus.</title>
        <authorList>
            <person name="Bassil N.M."/>
            <person name="Lloyd J.R."/>
        </authorList>
    </citation>
    <scope>NUCLEOTIDE SEQUENCE [LARGE SCALE GENOMIC DNA]</scope>
    <source>
        <strain evidence="1 2">DSM 15340</strain>
    </source>
</reference>
<dbReference type="AlphaFoldDB" id="A0A1S2LD53"/>